<keyword evidence="3" id="KW-0540">Nuclease</keyword>
<comment type="caution">
    <text evidence="3">The sequence shown here is derived from an EMBL/GenBank/DDBJ whole genome shotgun (WGS) entry which is preliminary data.</text>
</comment>
<gene>
    <name evidence="3" type="ORF">BJ095_102332</name>
</gene>
<dbReference type="SUPFAM" id="SSF52540">
    <property type="entry name" value="P-loop containing nucleoside triphosphate hydrolases"/>
    <property type="match status" value="1"/>
</dbReference>
<dbReference type="Gene3D" id="3.40.50.300">
    <property type="entry name" value="P-loop containing nucleotide triphosphate hydrolases"/>
    <property type="match status" value="1"/>
</dbReference>
<keyword evidence="3" id="KW-0378">Hydrolase</keyword>
<keyword evidence="4" id="KW-1185">Reference proteome</keyword>
<dbReference type="EMBL" id="QJTJ01000002">
    <property type="protein sequence ID" value="PYF08565.1"/>
    <property type="molecule type" value="Genomic_DNA"/>
</dbReference>
<keyword evidence="3" id="KW-0255">Endonuclease</keyword>
<dbReference type="InterPro" id="IPR027417">
    <property type="entry name" value="P-loop_NTPase"/>
</dbReference>
<evidence type="ECO:0000313" key="3">
    <source>
        <dbReference type="EMBL" id="PYF08565.1"/>
    </source>
</evidence>
<dbReference type="InterPro" id="IPR051396">
    <property type="entry name" value="Bact_Antivir_Def_Nuclease"/>
</dbReference>
<evidence type="ECO:0000259" key="2">
    <source>
        <dbReference type="Pfam" id="PF13175"/>
    </source>
</evidence>
<organism evidence="3 4">
    <name type="scientific">Ureibacillus chungkukjangi</name>
    <dbReference type="NCBI Taxonomy" id="1202712"/>
    <lineage>
        <taxon>Bacteria</taxon>
        <taxon>Bacillati</taxon>
        <taxon>Bacillota</taxon>
        <taxon>Bacilli</taxon>
        <taxon>Bacillales</taxon>
        <taxon>Caryophanaceae</taxon>
        <taxon>Ureibacillus</taxon>
    </lineage>
</organism>
<dbReference type="InterPro" id="IPR041685">
    <property type="entry name" value="AAA_GajA/Old/RecF-like"/>
</dbReference>
<protein>
    <submittedName>
        <fullName evidence="3">Putative ATP-dependent endonuclease of OLD family</fullName>
    </submittedName>
</protein>
<proteinExistence type="predicted"/>
<dbReference type="Proteomes" id="UP000247416">
    <property type="component" value="Unassembled WGS sequence"/>
</dbReference>
<feature type="compositionally biased region" description="Basic and acidic residues" evidence="1">
    <location>
        <begin position="561"/>
        <end position="579"/>
    </location>
</feature>
<feature type="region of interest" description="Disordered" evidence="1">
    <location>
        <begin position="561"/>
        <end position="583"/>
    </location>
</feature>
<name>A0A318U2F4_9BACL</name>
<evidence type="ECO:0000256" key="1">
    <source>
        <dbReference type="SAM" id="MobiDB-lite"/>
    </source>
</evidence>
<feature type="domain" description="Endonuclease GajA/Old nuclease/RecF-like AAA" evidence="2">
    <location>
        <begin position="1"/>
        <end position="372"/>
    </location>
</feature>
<evidence type="ECO:0000313" key="4">
    <source>
        <dbReference type="Proteomes" id="UP000247416"/>
    </source>
</evidence>
<dbReference type="PANTHER" id="PTHR43581">
    <property type="entry name" value="ATP/GTP PHOSPHATASE"/>
    <property type="match status" value="1"/>
</dbReference>
<accession>A0A318U2F4</accession>
<dbReference type="RefSeq" id="WP_181417947.1">
    <property type="nucleotide sequence ID" value="NZ_CP085009.1"/>
</dbReference>
<reference evidence="3 4" key="1">
    <citation type="submission" date="2018-06" db="EMBL/GenBank/DDBJ databases">
        <title>Genomic Encyclopedia of Archaeal and Bacterial Type Strains, Phase II (KMG-II): from individual species to whole genera.</title>
        <authorList>
            <person name="Goeker M."/>
        </authorList>
    </citation>
    <scope>NUCLEOTIDE SEQUENCE [LARGE SCALE GENOMIC DNA]</scope>
    <source>
        <strain evidence="3 4">KACC 16626</strain>
    </source>
</reference>
<dbReference type="AlphaFoldDB" id="A0A318U2F4"/>
<dbReference type="PANTHER" id="PTHR43581:SF2">
    <property type="entry name" value="EXCINUCLEASE ATPASE SUBUNIT"/>
    <property type="match status" value="1"/>
</dbReference>
<sequence length="630" mass="72450">MQISSIYIKNFRGYKQETKTTLNNLTAFVGQNDAGKSTLLEALDIFFNDGKNIVKMEKSDINVDSDSIETVIGVSFIGYPEEIIVDSSVPTSLKDEYLLNQNLELEIHKVYKNGSLKETFLIANFPNSEICKDLHIRKTPELKITAEKLGLTIDDKRKSSLFRKAILNSIKNPVLEEIRIPVDQEGAKQIWNGLKDYIPLYELFQSDRKNQDQDSEIQNPMKLLIKELMRDETILEPLQQVYEKIVKESKKLAEQTIEKLSEMNPDIAKELSANFEDPAWEKVFKFTLETDQGIAVNKRGSGVRRLILLNFFRAEAERRRNERNVPNVIYAFEEPETSQHPNHPKMLIEAFKDLANSDVNQVILTTHSPAIAKMLPIESLRLITKNYAGDTIIRETSDDMLSDIADNLGILPNIELDNVNRVKLAICVEGKNDINFLRNINNNILSFKKIIDLNDPQIIIIPMGGSTLQFWVNDNYLEKLKLAQLHIYDSDVGSNVPHKYKKYIDIINTRANSIGFETSMREFENYLTPEYVLEKYPKCFDKSTTDWTTLDIPELIAKITHESDPSSSKSWEELKDEKKKNKKGNAKNRINNELIFEVSEKQLKNSDCYNEIEKWFKEAARLLAVDLIEV</sequence>
<dbReference type="Pfam" id="PF13175">
    <property type="entry name" value="AAA_15"/>
    <property type="match status" value="1"/>
</dbReference>
<dbReference type="GO" id="GO:0004519">
    <property type="term" value="F:endonuclease activity"/>
    <property type="evidence" value="ECO:0007669"/>
    <property type="project" value="UniProtKB-KW"/>
</dbReference>